<evidence type="ECO:0000256" key="5">
    <source>
        <dbReference type="ARBA" id="ARBA00022692"/>
    </source>
</evidence>
<proteinExistence type="inferred from homology"/>
<evidence type="ECO:0000256" key="8">
    <source>
        <dbReference type="ARBA" id="ARBA00023010"/>
    </source>
</evidence>
<evidence type="ECO:0000256" key="11">
    <source>
        <dbReference type="SAM" id="Phobius"/>
    </source>
</evidence>
<feature type="compositionally biased region" description="Basic and acidic residues" evidence="10">
    <location>
        <begin position="98"/>
        <end position="110"/>
    </location>
</feature>
<reference evidence="13 14" key="1">
    <citation type="submission" date="2019-05" db="EMBL/GenBank/DDBJ databases">
        <title>Mumia sp. nov., isolated from the intestinal contents of plateau pika (Ochotona curzoniae) in the Qinghai-Tibet plateau of China.</title>
        <authorList>
            <person name="Tian Z."/>
        </authorList>
    </citation>
    <scope>NUCLEOTIDE SEQUENCE [LARGE SCALE GENOMIC DNA]</scope>
    <source>
        <strain evidence="14">527</strain>
        <strain evidence="13">Z527</strain>
    </source>
</reference>
<evidence type="ECO:0000256" key="7">
    <source>
        <dbReference type="ARBA" id="ARBA00022989"/>
    </source>
</evidence>
<evidence type="ECO:0000313" key="14">
    <source>
        <dbReference type="Proteomes" id="UP000306740"/>
    </source>
</evidence>
<feature type="transmembrane region" description="Helical" evidence="11">
    <location>
        <begin position="6"/>
        <end position="22"/>
    </location>
</feature>
<dbReference type="RefSeq" id="WP_139106819.1">
    <property type="nucleotide sequence ID" value="NZ_VDFR01000129.1"/>
</dbReference>
<name>A0A5C4MHJ1_9ACTN</name>
<dbReference type="PRINTS" id="PR01853">
    <property type="entry name" value="YAJCTRNLCASE"/>
</dbReference>
<comment type="similarity">
    <text evidence="2">Belongs to the YajC family.</text>
</comment>
<dbReference type="InterPro" id="IPR003849">
    <property type="entry name" value="Preprotein_translocase_YajC"/>
</dbReference>
<organism evidence="13 14">
    <name type="scientific">Mumia zhuanghuii</name>
    <dbReference type="NCBI Taxonomy" id="2585211"/>
    <lineage>
        <taxon>Bacteria</taxon>
        <taxon>Bacillati</taxon>
        <taxon>Actinomycetota</taxon>
        <taxon>Actinomycetes</taxon>
        <taxon>Propionibacteriales</taxon>
        <taxon>Nocardioidaceae</taxon>
        <taxon>Mumia</taxon>
    </lineage>
</organism>
<dbReference type="EMBL" id="VDFR01000229">
    <property type="protein sequence ID" value="TNC29840.1"/>
    <property type="molecule type" value="Genomic_DNA"/>
</dbReference>
<dbReference type="PANTHER" id="PTHR33909">
    <property type="entry name" value="SEC TRANSLOCON ACCESSORY COMPLEX SUBUNIT YAJC"/>
    <property type="match status" value="1"/>
</dbReference>
<dbReference type="SMART" id="SM01323">
    <property type="entry name" value="YajC"/>
    <property type="match status" value="1"/>
</dbReference>
<dbReference type="GO" id="GO:0005886">
    <property type="term" value="C:plasma membrane"/>
    <property type="evidence" value="ECO:0007669"/>
    <property type="project" value="UniProtKB-SubCell"/>
</dbReference>
<keyword evidence="5 11" id="KW-0812">Transmembrane</keyword>
<dbReference type="Proteomes" id="UP000306740">
    <property type="component" value="Unassembled WGS sequence"/>
</dbReference>
<keyword evidence="7 11" id="KW-1133">Transmembrane helix</keyword>
<evidence type="ECO:0000256" key="4">
    <source>
        <dbReference type="ARBA" id="ARBA00022475"/>
    </source>
</evidence>
<evidence type="ECO:0000313" key="12">
    <source>
        <dbReference type="EMBL" id="TNC29840.1"/>
    </source>
</evidence>
<dbReference type="NCBIfam" id="TIGR00739">
    <property type="entry name" value="yajC"/>
    <property type="match status" value="1"/>
</dbReference>
<comment type="caution">
    <text evidence="13">The sequence shown here is derived from an EMBL/GenBank/DDBJ whole genome shotgun (WGS) entry which is preliminary data.</text>
</comment>
<dbReference type="Pfam" id="PF02699">
    <property type="entry name" value="YajC"/>
    <property type="match status" value="1"/>
</dbReference>
<keyword evidence="6" id="KW-0653">Protein transport</keyword>
<accession>A0A5C4MHJ1</accession>
<keyword evidence="9 11" id="KW-0472">Membrane</keyword>
<evidence type="ECO:0000313" key="13">
    <source>
        <dbReference type="EMBL" id="TNC37111.1"/>
    </source>
</evidence>
<comment type="subcellular location">
    <subcellularLocation>
        <location evidence="1">Cell membrane</location>
        <topology evidence="1">Single-pass membrane protein</topology>
    </subcellularLocation>
</comment>
<dbReference type="OrthoDB" id="3711957at2"/>
<sequence length="110" mass="12153">MNDVAALLPIILLVLVFYFFIMRPQSKRRREFLDMQQKVEIGSRVMITSGIFGTVVALGDDTMTLSIAPGVEIEVHRNVVAKIVDPTLPASEPAVDEVAERPRDDENGTA</sequence>
<evidence type="ECO:0000256" key="3">
    <source>
        <dbReference type="ARBA" id="ARBA00022448"/>
    </source>
</evidence>
<dbReference type="EMBL" id="VDFR01000129">
    <property type="protein sequence ID" value="TNC37111.1"/>
    <property type="molecule type" value="Genomic_DNA"/>
</dbReference>
<evidence type="ECO:0000256" key="10">
    <source>
        <dbReference type="SAM" id="MobiDB-lite"/>
    </source>
</evidence>
<evidence type="ECO:0000256" key="6">
    <source>
        <dbReference type="ARBA" id="ARBA00022927"/>
    </source>
</evidence>
<dbReference type="AlphaFoldDB" id="A0A5C4MHJ1"/>
<keyword evidence="8" id="KW-0811">Translocation</keyword>
<evidence type="ECO:0000256" key="9">
    <source>
        <dbReference type="ARBA" id="ARBA00023136"/>
    </source>
</evidence>
<keyword evidence="4" id="KW-1003">Cell membrane</keyword>
<evidence type="ECO:0000256" key="2">
    <source>
        <dbReference type="ARBA" id="ARBA00006742"/>
    </source>
</evidence>
<keyword evidence="3" id="KW-0813">Transport</keyword>
<evidence type="ECO:0000256" key="1">
    <source>
        <dbReference type="ARBA" id="ARBA00004162"/>
    </source>
</evidence>
<dbReference type="PANTHER" id="PTHR33909:SF1">
    <property type="entry name" value="SEC TRANSLOCON ACCESSORY COMPLEX SUBUNIT YAJC"/>
    <property type="match status" value="1"/>
</dbReference>
<dbReference type="GO" id="GO:0015031">
    <property type="term" value="P:protein transport"/>
    <property type="evidence" value="ECO:0007669"/>
    <property type="project" value="UniProtKB-KW"/>
</dbReference>
<gene>
    <name evidence="13" type="primary">yajC</name>
    <name evidence="13" type="ORF">FHE65_25380</name>
    <name evidence="12" type="ORF">FHE65_33345</name>
</gene>
<protein>
    <submittedName>
        <fullName evidence="13">Preprotein translocase subunit YajC</fullName>
    </submittedName>
</protein>
<feature type="region of interest" description="Disordered" evidence="10">
    <location>
        <begin position="91"/>
        <end position="110"/>
    </location>
</feature>